<dbReference type="EMBL" id="JARKIE010000122">
    <property type="protein sequence ID" value="KAJ7681119.1"/>
    <property type="molecule type" value="Genomic_DNA"/>
</dbReference>
<reference evidence="1" key="1">
    <citation type="submission" date="2023-03" db="EMBL/GenBank/DDBJ databases">
        <title>Massive genome expansion in bonnet fungi (Mycena s.s.) driven by repeated elements and novel gene families across ecological guilds.</title>
        <authorList>
            <consortium name="Lawrence Berkeley National Laboratory"/>
            <person name="Harder C.B."/>
            <person name="Miyauchi S."/>
            <person name="Viragh M."/>
            <person name="Kuo A."/>
            <person name="Thoen E."/>
            <person name="Andreopoulos B."/>
            <person name="Lu D."/>
            <person name="Skrede I."/>
            <person name="Drula E."/>
            <person name="Henrissat B."/>
            <person name="Morin E."/>
            <person name="Kohler A."/>
            <person name="Barry K."/>
            <person name="LaButti K."/>
            <person name="Morin E."/>
            <person name="Salamov A."/>
            <person name="Lipzen A."/>
            <person name="Mereny Z."/>
            <person name="Hegedus B."/>
            <person name="Baldrian P."/>
            <person name="Stursova M."/>
            <person name="Weitz H."/>
            <person name="Taylor A."/>
            <person name="Grigoriev I.V."/>
            <person name="Nagy L.G."/>
            <person name="Martin F."/>
            <person name="Kauserud H."/>
        </authorList>
    </citation>
    <scope>NUCLEOTIDE SEQUENCE</scope>
    <source>
        <strain evidence="1">CBHHK067</strain>
    </source>
</reference>
<sequence>MTEPIFVSTFVSVKCSFTSSPAGPHRLARIVVAVIDCGSASLVITAAQNREMHWQHLSVARDRGTYTVAPKTKPSQRAGLTLVGGKPMLMGRHPVVAAGRAGKTSSTTGATYAATEACAQISDARRCDAALGPRPPSYDAGLIARALQQTTRRVVLRESQTGMVVGITTGGSAAQETLGSRCAGASLCGNTGPAIGRKRRHNEDHANTEE</sequence>
<protein>
    <submittedName>
        <fullName evidence="1">Uncharacterized protein</fullName>
    </submittedName>
</protein>
<proteinExistence type="predicted"/>
<accession>A0AAD7D7C4</accession>
<keyword evidence="2" id="KW-1185">Reference proteome</keyword>
<name>A0AAD7D7C4_MYCRO</name>
<dbReference type="Proteomes" id="UP001221757">
    <property type="component" value="Unassembled WGS sequence"/>
</dbReference>
<evidence type="ECO:0000313" key="2">
    <source>
        <dbReference type="Proteomes" id="UP001221757"/>
    </source>
</evidence>
<evidence type="ECO:0000313" key="1">
    <source>
        <dbReference type="EMBL" id="KAJ7681119.1"/>
    </source>
</evidence>
<comment type="caution">
    <text evidence="1">The sequence shown here is derived from an EMBL/GenBank/DDBJ whole genome shotgun (WGS) entry which is preliminary data.</text>
</comment>
<gene>
    <name evidence="1" type="ORF">B0H17DRAFT_1206059</name>
</gene>
<organism evidence="1 2">
    <name type="scientific">Mycena rosella</name>
    <name type="common">Pink bonnet</name>
    <name type="synonym">Agaricus rosellus</name>
    <dbReference type="NCBI Taxonomy" id="1033263"/>
    <lineage>
        <taxon>Eukaryota</taxon>
        <taxon>Fungi</taxon>
        <taxon>Dikarya</taxon>
        <taxon>Basidiomycota</taxon>
        <taxon>Agaricomycotina</taxon>
        <taxon>Agaricomycetes</taxon>
        <taxon>Agaricomycetidae</taxon>
        <taxon>Agaricales</taxon>
        <taxon>Marasmiineae</taxon>
        <taxon>Mycenaceae</taxon>
        <taxon>Mycena</taxon>
    </lineage>
</organism>
<dbReference type="AlphaFoldDB" id="A0AAD7D7C4"/>